<dbReference type="EMBL" id="VZRS01013774">
    <property type="protein sequence ID" value="NWW67520.1"/>
    <property type="molecule type" value="Genomic_DNA"/>
</dbReference>
<reference evidence="3 4" key="1">
    <citation type="submission" date="2019-09" db="EMBL/GenBank/DDBJ databases">
        <title>Bird 10,000 Genomes (B10K) Project - Family phase.</title>
        <authorList>
            <person name="Zhang G."/>
        </authorList>
    </citation>
    <scope>NUCLEOTIDE SEQUENCE [LARGE SCALE GENOMIC DNA]</scope>
    <source>
        <strain evidence="3">B10K-DU-029-41</strain>
        <tissue evidence="3">Liver</tissue>
    </source>
</reference>
<evidence type="ECO:0000313" key="4">
    <source>
        <dbReference type="Proteomes" id="UP000542689"/>
    </source>
</evidence>
<accession>A0A7K6Q1E8</accession>
<gene>
    <name evidence="3" type="primary">Ccdc77</name>
    <name evidence="3" type="ORF">IFRKOW_R13208</name>
</gene>
<feature type="region of interest" description="Disordered" evidence="2">
    <location>
        <begin position="294"/>
        <end position="313"/>
    </location>
</feature>
<dbReference type="Proteomes" id="UP000542689">
    <property type="component" value="Unassembled WGS sequence"/>
</dbReference>
<keyword evidence="4" id="KW-1185">Reference proteome</keyword>
<feature type="coiled-coil region" evidence="1">
    <location>
        <begin position="190"/>
        <end position="239"/>
    </location>
</feature>
<feature type="region of interest" description="Disordered" evidence="2">
    <location>
        <begin position="155"/>
        <end position="181"/>
    </location>
</feature>
<comment type="caution">
    <text evidence="3">The sequence shown here is derived from an EMBL/GenBank/DDBJ whole genome shotgun (WGS) entry which is preliminary data.</text>
</comment>
<organism evidence="3 4">
    <name type="scientific">Ifrita kowaldi</name>
    <name type="common">blue-capped ifrita</name>
    <dbReference type="NCBI Taxonomy" id="461245"/>
    <lineage>
        <taxon>Eukaryota</taxon>
        <taxon>Metazoa</taxon>
        <taxon>Chordata</taxon>
        <taxon>Craniata</taxon>
        <taxon>Vertebrata</taxon>
        <taxon>Euteleostomi</taxon>
        <taxon>Archelosauria</taxon>
        <taxon>Archosauria</taxon>
        <taxon>Dinosauria</taxon>
        <taxon>Saurischia</taxon>
        <taxon>Theropoda</taxon>
        <taxon>Coelurosauria</taxon>
        <taxon>Aves</taxon>
        <taxon>Neognathae</taxon>
        <taxon>Neoaves</taxon>
        <taxon>Telluraves</taxon>
        <taxon>Australaves</taxon>
        <taxon>Passeriformes</taxon>
        <taxon>Corvoidea</taxon>
        <taxon>Cinclosomatidae</taxon>
        <taxon>Ifrita</taxon>
    </lineage>
</organism>
<sequence>LSRLPTPRASSRSAESQALSQDDFTSLPSISERLAHLNPSQELLEYYRKKIADFDDEHEELVKRLEKYKKTYDEQHQLQWEVRHLEEEIAELQKALSDMQVYLFQEKEQVLRLYSENDRLKLRELEDRKRIQQLLALLGTDDGEVTYFHKEPPHKAIGMERNTSKPAAKGEKPESPERYKRDDETLLLQVKALQAQIEEQTRLAKEQVEALLEDRRIQMEEAEVRHRRDQEKIKTVTEKLHKTQNLLYESTRDFLQLKFDARANEKAWMAEKDSLLRKLRKDLDHLVFSTESGKTKQRELKKMMQEDDGTSKLHSREIKLLQDKLMQEKHLSHMYREQCVSLEGEVARIREERDAGKELFKERSEKMGKRLKLMTQRCEALEKRRSMEVEGFKNDIKHLQQKLKDVEKQIYKVAQNLGPDQDLAILREVRQGNKLTRKIQGELKDLKAKIYSLEDELRLC</sequence>
<dbReference type="PANTHER" id="PTHR22091:SF1">
    <property type="entry name" value="COILED-COIL DOMAIN-CONTAINING PROTEIN 77"/>
    <property type="match status" value="1"/>
</dbReference>
<evidence type="ECO:0000256" key="2">
    <source>
        <dbReference type="SAM" id="MobiDB-lite"/>
    </source>
</evidence>
<dbReference type="AlphaFoldDB" id="A0A7K6Q1E8"/>
<feature type="coiled-coil region" evidence="1">
    <location>
        <begin position="364"/>
        <end position="456"/>
    </location>
</feature>
<name>A0A7K6Q1E8_9CORV</name>
<feature type="compositionally biased region" description="Polar residues" evidence="2">
    <location>
        <begin position="8"/>
        <end position="23"/>
    </location>
</feature>
<feature type="non-terminal residue" evidence="3">
    <location>
        <position position="460"/>
    </location>
</feature>
<dbReference type="GO" id="GO:0005813">
    <property type="term" value="C:centrosome"/>
    <property type="evidence" value="ECO:0007669"/>
    <property type="project" value="TreeGrafter"/>
</dbReference>
<feature type="coiled-coil region" evidence="1">
    <location>
        <begin position="51"/>
        <end position="102"/>
    </location>
</feature>
<feature type="compositionally biased region" description="Basic and acidic residues" evidence="2">
    <location>
        <begin position="168"/>
        <end position="181"/>
    </location>
</feature>
<protein>
    <submittedName>
        <fullName evidence="3">CCD77 protein</fullName>
    </submittedName>
</protein>
<evidence type="ECO:0000256" key="1">
    <source>
        <dbReference type="SAM" id="Coils"/>
    </source>
</evidence>
<dbReference type="InterPro" id="IPR037696">
    <property type="entry name" value="CCDC77"/>
</dbReference>
<dbReference type="PANTHER" id="PTHR22091">
    <property type="entry name" value="COILED-COIL DOMAIN-CONTAINING PROTEIN 77"/>
    <property type="match status" value="1"/>
</dbReference>
<evidence type="ECO:0000313" key="3">
    <source>
        <dbReference type="EMBL" id="NWW67520.1"/>
    </source>
</evidence>
<feature type="non-terminal residue" evidence="3">
    <location>
        <position position="1"/>
    </location>
</feature>
<feature type="region of interest" description="Disordered" evidence="2">
    <location>
        <begin position="1"/>
        <end position="23"/>
    </location>
</feature>
<proteinExistence type="predicted"/>
<keyword evidence="1" id="KW-0175">Coiled coil</keyword>